<keyword evidence="3" id="KW-1185">Reference proteome</keyword>
<dbReference type="Proteomes" id="UP000195437">
    <property type="component" value="Chromosome"/>
</dbReference>
<reference evidence="3" key="1">
    <citation type="submission" date="2017-05" db="EMBL/GenBank/DDBJ databases">
        <authorList>
            <person name="Sung H."/>
        </authorList>
    </citation>
    <scope>NUCLEOTIDE SEQUENCE [LARGE SCALE GENOMIC DNA]</scope>
    <source>
        <strain evidence="3">AR23208</strain>
    </source>
</reference>
<dbReference type="EMBL" id="CP021434">
    <property type="protein sequence ID" value="ARU61340.1"/>
    <property type="molecule type" value="Genomic_DNA"/>
</dbReference>
<feature type="chain" id="PRO_5039246216" description="DUF4367 domain-containing protein" evidence="1">
    <location>
        <begin position="26"/>
        <end position="201"/>
    </location>
</feature>
<proteinExistence type="predicted"/>
<dbReference type="AlphaFoldDB" id="A0A1Y0IM26"/>
<keyword evidence="1" id="KW-0732">Signal</keyword>
<name>A0A1Y0IM26_9BACL</name>
<evidence type="ECO:0000256" key="1">
    <source>
        <dbReference type="SAM" id="SignalP"/>
    </source>
</evidence>
<sequence length="201" mass="23049">MKRKLLMMLTLLCVTLLSTSATVKAITPPAAASVRSSENAKKNVLDPQPTKTLKQYYDEFYNEKNGFLSVPETVKTFEDMYHKQVVLPTFYPFPILMQKAKLAPSPNRKSTALRVYYLGDRSGDTLILDVFVKYPLQPPSIFDDPILLQDGTKAYFRVRQRICFLDFEKANGLHYILGIWKNEKRPISKEDMLKIANSMSE</sequence>
<evidence type="ECO:0008006" key="4">
    <source>
        <dbReference type="Google" id="ProtNLM"/>
    </source>
</evidence>
<dbReference type="OrthoDB" id="2437594at2"/>
<dbReference type="RefSeq" id="WP_087456719.1">
    <property type="nucleotide sequence ID" value="NZ_CP021434.1"/>
</dbReference>
<organism evidence="2 3">
    <name type="scientific">Tumebacillus avium</name>
    <dbReference type="NCBI Taxonomy" id="1903704"/>
    <lineage>
        <taxon>Bacteria</taxon>
        <taxon>Bacillati</taxon>
        <taxon>Bacillota</taxon>
        <taxon>Bacilli</taxon>
        <taxon>Bacillales</taxon>
        <taxon>Alicyclobacillaceae</taxon>
        <taxon>Tumebacillus</taxon>
    </lineage>
</organism>
<evidence type="ECO:0000313" key="3">
    <source>
        <dbReference type="Proteomes" id="UP000195437"/>
    </source>
</evidence>
<feature type="signal peptide" evidence="1">
    <location>
        <begin position="1"/>
        <end position="25"/>
    </location>
</feature>
<accession>A0A1Y0IM26</accession>
<protein>
    <recommendedName>
        <fullName evidence="4">DUF4367 domain-containing protein</fullName>
    </recommendedName>
</protein>
<dbReference type="KEGG" id="tum:CBW65_10265"/>
<gene>
    <name evidence="2" type="ORF">CBW65_10265</name>
</gene>
<evidence type="ECO:0000313" key="2">
    <source>
        <dbReference type="EMBL" id="ARU61340.1"/>
    </source>
</evidence>